<dbReference type="GO" id="GO:0016491">
    <property type="term" value="F:oxidoreductase activity"/>
    <property type="evidence" value="ECO:0007669"/>
    <property type="project" value="InterPro"/>
</dbReference>
<dbReference type="InterPro" id="IPR009799">
    <property type="entry name" value="EthD_dom"/>
</dbReference>
<proteinExistence type="inferred from homology"/>
<dbReference type="SUPFAM" id="SSF54909">
    <property type="entry name" value="Dimeric alpha+beta barrel"/>
    <property type="match status" value="1"/>
</dbReference>
<evidence type="ECO:0000313" key="3">
    <source>
        <dbReference type="EMBL" id="KAK3386513.1"/>
    </source>
</evidence>
<dbReference type="Pfam" id="PF07110">
    <property type="entry name" value="EthD"/>
    <property type="match status" value="1"/>
</dbReference>
<evidence type="ECO:0000256" key="1">
    <source>
        <dbReference type="ARBA" id="ARBA00005986"/>
    </source>
</evidence>
<reference evidence="3" key="1">
    <citation type="journal article" date="2023" name="Mol. Phylogenet. Evol.">
        <title>Genome-scale phylogeny and comparative genomics of the fungal order Sordariales.</title>
        <authorList>
            <person name="Hensen N."/>
            <person name="Bonometti L."/>
            <person name="Westerberg I."/>
            <person name="Brannstrom I.O."/>
            <person name="Guillou S."/>
            <person name="Cros-Aarteil S."/>
            <person name="Calhoun S."/>
            <person name="Haridas S."/>
            <person name="Kuo A."/>
            <person name="Mondo S."/>
            <person name="Pangilinan J."/>
            <person name="Riley R."/>
            <person name="LaButti K."/>
            <person name="Andreopoulos B."/>
            <person name="Lipzen A."/>
            <person name="Chen C."/>
            <person name="Yan M."/>
            <person name="Daum C."/>
            <person name="Ng V."/>
            <person name="Clum A."/>
            <person name="Steindorff A."/>
            <person name="Ohm R.A."/>
            <person name="Martin F."/>
            <person name="Silar P."/>
            <person name="Natvig D.O."/>
            <person name="Lalanne C."/>
            <person name="Gautier V."/>
            <person name="Ament-Velasquez S.L."/>
            <person name="Kruys A."/>
            <person name="Hutchinson M.I."/>
            <person name="Powell A.J."/>
            <person name="Barry K."/>
            <person name="Miller A.N."/>
            <person name="Grigoriev I.V."/>
            <person name="Debuchy R."/>
            <person name="Gladieux P."/>
            <person name="Hiltunen Thoren M."/>
            <person name="Johannesson H."/>
        </authorList>
    </citation>
    <scope>NUCLEOTIDE SEQUENCE</scope>
    <source>
        <strain evidence="3">CBS 232.78</strain>
    </source>
</reference>
<dbReference type="AlphaFoldDB" id="A0AAE0U0J6"/>
<evidence type="ECO:0000259" key="2">
    <source>
        <dbReference type="Pfam" id="PF07110"/>
    </source>
</evidence>
<feature type="domain" description="EthD" evidence="2">
    <location>
        <begin position="11"/>
        <end position="106"/>
    </location>
</feature>
<sequence>MLCLTMCAYRKEGMDHEDYRNYMTKVHAPLVLGLMIKYGIDKYTMSHNSPQARSLMALIAGPQFSNVADYDCIVQIQFRDVDQFVALKSDPEYKKIFHDHEKFADTTRSKMTIGWVQDFLRDGEIIRPC</sequence>
<comment type="similarity">
    <text evidence="1">Belongs to the tpcK family.</text>
</comment>
<organism evidence="3 4">
    <name type="scientific">Podospora didyma</name>
    <dbReference type="NCBI Taxonomy" id="330526"/>
    <lineage>
        <taxon>Eukaryota</taxon>
        <taxon>Fungi</taxon>
        <taxon>Dikarya</taxon>
        <taxon>Ascomycota</taxon>
        <taxon>Pezizomycotina</taxon>
        <taxon>Sordariomycetes</taxon>
        <taxon>Sordariomycetidae</taxon>
        <taxon>Sordariales</taxon>
        <taxon>Podosporaceae</taxon>
        <taxon>Podospora</taxon>
    </lineage>
</organism>
<dbReference type="Gene3D" id="3.30.70.100">
    <property type="match status" value="1"/>
</dbReference>
<accession>A0AAE0U0J6</accession>
<evidence type="ECO:0000313" key="4">
    <source>
        <dbReference type="Proteomes" id="UP001285441"/>
    </source>
</evidence>
<gene>
    <name evidence="3" type="ORF">B0H63DRAFT_392936</name>
</gene>
<keyword evidence="4" id="KW-1185">Reference proteome</keyword>
<dbReference type="Proteomes" id="UP001285441">
    <property type="component" value="Unassembled WGS sequence"/>
</dbReference>
<comment type="caution">
    <text evidence="3">The sequence shown here is derived from an EMBL/GenBank/DDBJ whole genome shotgun (WGS) entry which is preliminary data.</text>
</comment>
<protein>
    <submittedName>
        <fullName evidence="3">EthD domain-containing protein</fullName>
    </submittedName>
</protein>
<reference evidence="3" key="2">
    <citation type="submission" date="2023-06" db="EMBL/GenBank/DDBJ databases">
        <authorList>
            <consortium name="Lawrence Berkeley National Laboratory"/>
            <person name="Haridas S."/>
            <person name="Hensen N."/>
            <person name="Bonometti L."/>
            <person name="Westerberg I."/>
            <person name="Brannstrom I.O."/>
            <person name="Guillou S."/>
            <person name="Cros-Aarteil S."/>
            <person name="Calhoun S."/>
            <person name="Kuo A."/>
            <person name="Mondo S."/>
            <person name="Pangilinan J."/>
            <person name="Riley R."/>
            <person name="LaButti K."/>
            <person name="Andreopoulos B."/>
            <person name="Lipzen A."/>
            <person name="Chen C."/>
            <person name="Yanf M."/>
            <person name="Daum C."/>
            <person name="Ng V."/>
            <person name="Clum A."/>
            <person name="Steindorff A."/>
            <person name="Ohm R."/>
            <person name="Martin F."/>
            <person name="Silar P."/>
            <person name="Natvig D."/>
            <person name="Lalanne C."/>
            <person name="Gautier V."/>
            <person name="Ament-velasquez S.L."/>
            <person name="Kruys A."/>
            <person name="Hutchinson M.I."/>
            <person name="Powell A.J."/>
            <person name="Barry K."/>
            <person name="Miller A.N."/>
            <person name="Grigoriev I.V."/>
            <person name="Debuchy R."/>
            <person name="Gladieux P."/>
            <person name="Thoren M.H."/>
            <person name="Johannesson H."/>
        </authorList>
    </citation>
    <scope>NUCLEOTIDE SEQUENCE</scope>
    <source>
        <strain evidence="3">CBS 232.78</strain>
    </source>
</reference>
<dbReference type="InterPro" id="IPR011008">
    <property type="entry name" value="Dimeric_a/b-barrel"/>
</dbReference>
<dbReference type="EMBL" id="JAULSW010000003">
    <property type="protein sequence ID" value="KAK3386513.1"/>
    <property type="molecule type" value="Genomic_DNA"/>
</dbReference>
<name>A0AAE0U0J6_9PEZI</name>